<dbReference type="Proteomes" id="UP000663929">
    <property type="component" value="Chromosome"/>
</dbReference>
<keyword evidence="10" id="KW-1185">Reference proteome</keyword>
<evidence type="ECO:0000256" key="4">
    <source>
        <dbReference type="ARBA" id="ARBA00022729"/>
    </source>
</evidence>
<dbReference type="AlphaFoldDB" id="A0A8A4TFW8"/>
<evidence type="ECO:0008006" key="11">
    <source>
        <dbReference type="Google" id="ProtNLM"/>
    </source>
</evidence>
<keyword evidence="4 8" id="KW-0732">Signal</keyword>
<evidence type="ECO:0000313" key="9">
    <source>
        <dbReference type="EMBL" id="QTD48450.1"/>
    </source>
</evidence>
<keyword evidence="7" id="KW-0624">Polysaccharide degradation</keyword>
<dbReference type="GO" id="GO:0030600">
    <property type="term" value="F:feruloyl esterase activity"/>
    <property type="evidence" value="ECO:0007669"/>
    <property type="project" value="InterPro"/>
</dbReference>
<proteinExistence type="predicted"/>
<dbReference type="Gene3D" id="3.40.50.1820">
    <property type="entry name" value="alpha/beta hydrolase"/>
    <property type="match status" value="1"/>
</dbReference>
<dbReference type="GO" id="GO:0045493">
    <property type="term" value="P:xylan catabolic process"/>
    <property type="evidence" value="ECO:0007669"/>
    <property type="project" value="UniProtKB-KW"/>
</dbReference>
<gene>
    <name evidence="9" type="ORF">J3U87_22960</name>
</gene>
<dbReference type="RefSeq" id="WP_237378101.1">
    <property type="nucleotide sequence ID" value="NZ_CP071793.1"/>
</dbReference>
<evidence type="ECO:0000256" key="7">
    <source>
        <dbReference type="ARBA" id="ARBA00023326"/>
    </source>
</evidence>
<reference evidence="9" key="1">
    <citation type="submission" date="2021-03" db="EMBL/GenBank/DDBJ databases">
        <title>Acanthopleuribacteraceae sp. M133.</title>
        <authorList>
            <person name="Wang G."/>
        </authorList>
    </citation>
    <scope>NUCLEOTIDE SEQUENCE</scope>
    <source>
        <strain evidence="9">M133</strain>
    </source>
</reference>
<dbReference type="EMBL" id="CP071793">
    <property type="protein sequence ID" value="QTD48450.1"/>
    <property type="molecule type" value="Genomic_DNA"/>
</dbReference>
<keyword evidence="2" id="KW-0964">Secreted</keyword>
<accession>A0A8A4TFW8</accession>
<keyword evidence="3" id="KW-0858">Xylan degradation</keyword>
<dbReference type="SUPFAM" id="SSF53474">
    <property type="entry name" value="alpha/beta-Hydrolases"/>
    <property type="match status" value="1"/>
</dbReference>
<evidence type="ECO:0000256" key="1">
    <source>
        <dbReference type="ARBA" id="ARBA00004613"/>
    </source>
</evidence>
<evidence type="ECO:0000256" key="3">
    <source>
        <dbReference type="ARBA" id="ARBA00022651"/>
    </source>
</evidence>
<evidence type="ECO:0000256" key="8">
    <source>
        <dbReference type="SAM" id="SignalP"/>
    </source>
</evidence>
<evidence type="ECO:0000313" key="10">
    <source>
        <dbReference type="Proteomes" id="UP000663929"/>
    </source>
</evidence>
<dbReference type="PANTHER" id="PTHR38050:SF2">
    <property type="entry name" value="FERULOYL ESTERASE C-RELATED"/>
    <property type="match status" value="1"/>
</dbReference>
<evidence type="ECO:0000256" key="2">
    <source>
        <dbReference type="ARBA" id="ARBA00022525"/>
    </source>
</evidence>
<organism evidence="9 10">
    <name type="scientific">Sulfidibacter corallicola</name>
    <dbReference type="NCBI Taxonomy" id="2818388"/>
    <lineage>
        <taxon>Bacteria</taxon>
        <taxon>Pseudomonadati</taxon>
        <taxon>Acidobacteriota</taxon>
        <taxon>Holophagae</taxon>
        <taxon>Acanthopleuribacterales</taxon>
        <taxon>Acanthopleuribacteraceae</taxon>
        <taxon>Sulfidibacter</taxon>
    </lineage>
</organism>
<dbReference type="PANTHER" id="PTHR38050">
    <property type="match status" value="1"/>
</dbReference>
<feature type="signal peptide" evidence="8">
    <location>
        <begin position="1"/>
        <end position="19"/>
    </location>
</feature>
<sequence length="521" mass="55789">MLKTLVQVLCFFAALNSMAATELVYPWVTKNTLFRGKVIVNNLNDAAVEVTLRAVRPDPNDPNGAEETVTLQLGPLAQQVSETSELFPNLLDGSGFAIFLSSSADQIEGAFVVTGTKEDGQGSSPAQGNVVPATEVGTVLLFSYLPSPDDPVASSAPVVVNMGSQSTRVTFYAYQEGMRFQSDSTFEIPAGRPFAALTSAIFPDLEGDLYLVAQADQPLMGMAFLFNEAREPSMANATLIDSVPEPDDASTNELQAGTNQITIDQEIDGATVSRSVYIKAPDSLDHTQKYPIVFAFHGAGGSGSSFLNNEHLNQLIDSGAFIGVYPDGHSNDGGNGGFWNLGTEPTNADDVQFVDFIVQTLATYRELDTTRIYGLGFSNGAGMINLLGKSTAHFRAIAPLYTQQSTSTGELTPPTVLSVFQLNGNVDTLIPVDGGPSPVGEFLSARDSALNWVNFFNCSSSPQEESLTWGGVSLDSFTYANCEANHEIKYFIALGIGHSGFADAEATSTMFSEIWSFFQRH</sequence>
<dbReference type="KEGG" id="scor:J3U87_22960"/>
<evidence type="ECO:0000256" key="6">
    <source>
        <dbReference type="ARBA" id="ARBA00023277"/>
    </source>
</evidence>
<comment type="subcellular location">
    <subcellularLocation>
        <location evidence="1">Secreted</location>
    </subcellularLocation>
</comment>
<protein>
    <recommendedName>
        <fullName evidence="11">Polyhydroxybutyrate depolymerase</fullName>
    </recommendedName>
</protein>
<dbReference type="GO" id="GO:0005576">
    <property type="term" value="C:extracellular region"/>
    <property type="evidence" value="ECO:0007669"/>
    <property type="project" value="UniProtKB-SubCell"/>
</dbReference>
<dbReference type="InterPro" id="IPR043595">
    <property type="entry name" value="FaeB/C/D"/>
</dbReference>
<keyword evidence="5" id="KW-0378">Hydrolase</keyword>
<name>A0A8A4TFW8_SULCO</name>
<dbReference type="InterPro" id="IPR029058">
    <property type="entry name" value="AB_hydrolase_fold"/>
</dbReference>
<feature type="chain" id="PRO_5035176259" description="Polyhydroxybutyrate depolymerase" evidence="8">
    <location>
        <begin position="20"/>
        <end position="521"/>
    </location>
</feature>
<evidence type="ECO:0000256" key="5">
    <source>
        <dbReference type="ARBA" id="ARBA00022801"/>
    </source>
</evidence>
<keyword evidence="6" id="KW-0119">Carbohydrate metabolism</keyword>